<evidence type="ECO:0000313" key="1">
    <source>
        <dbReference type="EMBL" id="KAJ8009494.1"/>
    </source>
</evidence>
<comment type="caution">
    <text evidence="1">The sequence shown here is derived from an EMBL/GenBank/DDBJ whole genome shotgun (WGS) entry which is preliminary data.</text>
</comment>
<dbReference type="EMBL" id="CM055734">
    <property type="protein sequence ID" value="KAJ8009494.1"/>
    <property type="molecule type" value="Genomic_DNA"/>
</dbReference>
<proteinExistence type="predicted"/>
<organism evidence="1 2">
    <name type="scientific">Dallia pectoralis</name>
    <name type="common">Alaska blackfish</name>
    <dbReference type="NCBI Taxonomy" id="75939"/>
    <lineage>
        <taxon>Eukaryota</taxon>
        <taxon>Metazoa</taxon>
        <taxon>Chordata</taxon>
        <taxon>Craniata</taxon>
        <taxon>Vertebrata</taxon>
        <taxon>Euteleostomi</taxon>
        <taxon>Actinopterygii</taxon>
        <taxon>Neopterygii</taxon>
        <taxon>Teleostei</taxon>
        <taxon>Protacanthopterygii</taxon>
        <taxon>Esociformes</taxon>
        <taxon>Umbridae</taxon>
        <taxon>Dallia</taxon>
    </lineage>
</organism>
<protein>
    <submittedName>
        <fullName evidence="1">Uncharacterized protein</fullName>
    </submittedName>
</protein>
<name>A0ACC2H0D7_DALPE</name>
<dbReference type="Proteomes" id="UP001157502">
    <property type="component" value="Chromosome 7"/>
</dbReference>
<reference evidence="1" key="1">
    <citation type="submission" date="2021-05" db="EMBL/GenBank/DDBJ databases">
        <authorList>
            <person name="Pan Q."/>
            <person name="Jouanno E."/>
            <person name="Zahm M."/>
            <person name="Klopp C."/>
            <person name="Cabau C."/>
            <person name="Louis A."/>
            <person name="Berthelot C."/>
            <person name="Parey E."/>
            <person name="Roest Crollius H."/>
            <person name="Montfort J."/>
            <person name="Robinson-Rechavi M."/>
            <person name="Bouchez O."/>
            <person name="Lampietro C."/>
            <person name="Lopez Roques C."/>
            <person name="Donnadieu C."/>
            <person name="Postlethwait J."/>
            <person name="Bobe J."/>
            <person name="Dillon D."/>
            <person name="Chandos A."/>
            <person name="von Hippel F."/>
            <person name="Guiguen Y."/>
        </authorList>
    </citation>
    <scope>NUCLEOTIDE SEQUENCE</scope>
    <source>
        <strain evidence="1">YG-Jan2019</strain>
    </source>
</reference>
<accession>A0ACC2H0D7</accession>
<keyword evidence="2" id="KW-1185">Reference proteome</keyword>
<evidence type="ECO:0000313" key="2">
    <source>
        <dbReference type="Proteomes" id="UP001157502"/>
    </source>
</evidence>
<sequence length="287" mass="31763">MVVMLLSLYLQILWNFLKLCLAVRPLVVLPREAMLFGPVRSNQGPNSLLNPSPHPAGLGSPTHPAAPTPAPAPSQVPSQPSAPKWPVTRGLNPRSRWPFSPGESGWPGQIPRPKSTGSGWPFSPGQDPGSQSGVTPAPQWTPTPTGHLNVPYNLNLKKGIYDKMMITITGQVKPNAKQFTVNFVRGTDIAFHLNPRFNDKGKQAVVRNTKVGECWGTEERKTLRGFPFMAGQSFEMKILITFEEFKVAVNGAQLFEYKHRVRQLNQIDRINILQDVLLTYVSVDTIP</sequence>
<gene>
    <name evidence="1" type="ORF">DPEC_G00089460</name>
</gene>